<protein>
    <recommendedName>
        <fullName evidence="4">Helix-hairpin-helix domain-containing protein</fullName>
    </recommendedName>
</protein>
<gene>
    <name evidence="2" type="ORF">A0O31_01635</name>
</gene>
<dbReference type="KEGG" id="tbc:A0O31_01635"/>
<dbReference type="SUPFAM" id="SSF47781">
    <property type="entry name" value="RuvA domain 2-like"/>
    <property type="match status" value="1"/>
</dbReference>
<sequence>MGYFAIRRMRERLQGAGAPELPREGAPTPEGPAGGTPLPEGFPARSLLLANGYATLEAVREATDEALLGVKGIGPKLLAEIRDALRQQG</sequence>
<accession>A0A1J0LW90</accession>
<proteinExistence type="predicted"/>
<evidence type="ECO:0008006" key="4">
    <source>
        <dbReference type="Google" id="ProtNLM"/>
    </source>
</evidence>
<dbReference type="Pfam" id="PF14520">
    <property type="entry name" value="HHH_5"/>
    <property type="match status" value="1"/>
</dbReference>
<dbReference type="Gene3D" id="1.10.150.20">
    <property type="entry name" value="5' to 3' exonuclease, C-terminal subdomain"/>
    <property type="match status" value="1"/>
</dbReference>
<reference evidence="3" key="1">
    <citation type="submission" date="2016-06" db="EMBL/GenBank/DDBJ databases">
        <title>Whole genome sequencing of Thermus brockianus strain GE-1.</title>
        <authorList>
            <person name="Schaefers C."/>
            <person name="Blank S."/>
            <person name="Wiebusch S."/>
            <person name="Elleuche S."/>
            <person name="Antranikian G."/>
        </authorList>
    </citation>
    <scope>NUCLEOTIDE SEQUENCE [LARGE SCALE GENOMIC DNA]</scope>
    <source>
        <strain evidence="3">GE-1</strain>
    </source>
</reference>
<name>A0A1J0LW90_THEBO</name>
<evidence type="ECO:0000256" key="1">
    <source>
        <dbReference type="SAM" id="MobiDB-lite"/>
    </source>
</evidence>
<feature type="region of interest" description="Disordered" evidence="1">
    <location>
        <begin position="14"/>
        <end position="42"/>
    </location>
</feature>
<dbReference type="AlphaFoldDB" id="A0A1J0LW90"/>
<dbReference type="InterPro" id="IPR010994">
    <property type="entry name" value="RuvA_2-like"/>
</dbReference>
<dbReference type="STRING" id="56956.A0O31_01635"/>
<dbReference type="Proteomes" id="UP000182993">
    <property type="component" value="Chromosome"/>
</dbReference>
<evidence type="ECO:0000313" key="3">
    <source>
        <dbReference type="Proteomes" id="UP000182993"/>
    </source>
</evidence>
<dbReference type="EMBL" id="CP016312">
    <property type="protein sequence ID" value="APD09743.1"/>
    <property type="molecule type" value="Genomic_DNA"/>
</dbReference>
<organism evidence="2 3">
    <name type="scientific">Thermus brockianus</name>
    <dbReference type="NCBI Taxonomy" id="56956"/>
    <lineage>
        <taxon>Bacteria</taxon>
        <taxon>Thermotogati</taxon>
        <taxon>Deinococcota</taxon>
        <taxon>Deinococci</taxon>
        <taxon>Thermales</taxon>
        <taxon>Thermaceae</taxon>
        <taxon>Thermus</taxon>
    </lineage>
</organism>
<evidence type="ECO:0000313" key="2">
    <source>
        <dbReference type="EMBL" id="APD09743.1"/>
    </source>
</evidence>